<evidence type="ECO:0000313" key="2">
    <source>
        <dbReference type="Proteomes" id="UP001187531"/>
    </source>
</evidence>
<dbReference type="CDD" id="cd09076">
    <property type="entry name" value="L1-EN"/>
    <property type="match status" value="1"/>
</dbReference>
<dbReference type="InterPro" id="IPR036691">
    <property type="entry name" value="Endo/exonu/phosph_ase_sf"/>
</dbReference>
<dbReference type="InterPro" id="IPR027124">
    <property type="entry name" value="Swc5/CFDP1/2"/>
</dbReference>
<sequence length="255" mass="28609">MNQLSKTEQVLKEMRQYLIDILVLSEIRWTGNGLEKFSDGYVMAFSGHPSVHRTGVGLLMSPLAQKAMTNWNPVNEHIMTARFVSNHTKMTIIACYAPTNEADEEEKDALYKMLHSVTKDVPRHDVLCVVGDLNAKVGADRQYCPEVLGPHGMGEINENGTQLIDYALSNGLIIGGSMFDHKTIHKYTWAKLETRALKAKRPGFSDERYNETDYYFENAEKMAGKKINHTEIIAKNTVSSVVDSGKIDKTVDTIP</sequence>
<dbReference type="Gene3D" id="3.60.10.10">
    <property type="entry name" value="Endonuclease/exonuclease/phosphatase"/>
    <property type="match status" value="1"/>
</dbReference>
<dbReference type="PANTHER" id="PTHR23227">
    <property type="entry name" value="BUCENTAUR RELATED"/>
    <property type="match status" value="1"/>
</dbReference>
<organism evidence="1 2">
    <name type="scientific">Artemia franciscana</name>
    <name type="common">Brine shrimp</name>
    <name type="synonym">Artemia sanfranciscana</name>
    <dbReference type="NCBI Taxonomy" id="6661"/>
    <lineage>
        <taxon>Eukaryota</taxon>
        <taxon>Metazoa</taxon>
        <taxon>Ecdysozoa</taxon>
        <taxon>Arthropoda</taxon>
        <taxon>Crustacea</taxon>
        <taxon>Branchiopoda</taxon>
        <taxon>Anostraca</taxon>
        <taxon>Artemiidae</taxon>
        <taxon>Artemia</taxon>
    </lineage>
</organism>
<dbReference type="AlphaFoldDB" id="A0AA88I9H3"/>
<evidence type="ECO:0008006" key="3">
    <source>
        <dbReference type="Google" id="ProtNLM"/>
    </source>
</evidence>
<comment type="caution">
    <text evidence="1">The sequence shown here is derived from an EMBL/GenBank/DDBJ whole genome shotgun (WGS) entry which is preliminary data.</text>
</comment>
<dbReference type="Proteomes" id="UP001187531">
    <property type="component" value="Unassembled WGS sequence"/>
</dbReference>
<keyword evidence="2" id="KW-1185">Reference proteome</keyword>
<reference evidence="1" key="1">
    <citation type="submission" date="2023-07" db="EMBL/GenBank/DDBJ databases">
        <title>Chromosome-level genome assembly of Artemia franciscana.</title>
        <authorList>
            <person name="Jo E."/>
        </authorList>
    </citation>
    <scope>NUCLEOTIDE SEQUENCE</scope>
    <source>
        <tissue evidence="1">Whole body</tissue>
    </source>
</reference>
<proteinExistence type="predicted"/>
<protein>
    <recommendedName>
        <fullName evidence="3">Endonuclease/exonuclease/phosphatase domain-containing protein</fullName>
    </recommendedName>
</protein>
<gene>
    <name evidence="1" type="ORF">QYM36_002297</name>
</gene>
<name>A0AA88I9H3_ARTSF</name>
<dbReference type="SUPFAM" id="SSF56219">
    <property type="entry name" value="DNase I-like"/>
    <property type="match status" value="1"/>
</dbReference>
<dbReference type="EMBL" id="JAVRJZ010000004">
    <property type="protein sequence ID" value="KAK2723888.1"/>
    <property type="molecule type" value="Genomic_DNA"/>
</dbReference>
<accession>A0AA88I9H3</accession>
<dbReference type="PANTHER" id="PTHR23227:SF67">
    <property type="entry name" value="CRANIOFACIAL DEVELOPMENT PROTEIN 2-LIKE"/>
    <property type="match status" value="1"/>
</dbReference>
<evidence type="ECO:0000313" key="1">
    <source>
        <dbReference type="EMBL" id="KAK2723888.1"/>
    </source>
</evidence>